<protein>
    <submittedName>
        <fullName evidence="2">Uncharacterized protein</fullName>
    </submittedName>
</protein>
<evidence type="ECO:0000313" key="3">
    <source>
        <dbReference type="Proteomes" id="UP000257109"/>
    </source>
</evidence>
<comment type="caution">
    <text evidence="2">The sequence shown here is derived from an EMBL/GenBank/DDBJ whole genome shotgun (WGS) entry which is preliminary data.</text>
</comment>
<evidence type="ECO:0000256" key="1">
    <source>
        <dbReference type="SAM" id="MobiDB-lite"/>
    </source>
</evidence>
<dbReference type="EMBL" id="QJKJ01005322">
    <property type="protein sequence ID" value="RDX90673.1"/>
    <property type="molecule type" value="Genomic_DNA"/>
</dbReference>
<organism evidence="2 3">
    <name type="scientific">Mucuna pruriens</name>
    <name type="common">Velvet bean</name>
    <name type="synonym">Dolichos pruriens</name>
    <dbReference type="NCBI Taxonomy" id="157652"/>
    <lineage>
        <taxon>Eukaryota</taxon>
        <taxon>Viridiplantae</taxon>
        <taxon>Streptophyta</taxon>
        <taxon>Embryophyta</taxon>
        <taxon>Tracheophyta</taxon>
        <taxon>Spermatophyta</taxon>
        <taxon>Magnoliopsida</taxon>
        <taxon>eudicotyledons</taxon>
        <taxon>Gunneridae</taxon>
        <taxon>Pentapetalae</taxon>
        <taxon>rosids</taxon>
        <taxon>fabids</taxon>
        <taxon>Fabales</taxon>
        <taxon>Fabaceae</taxon>
        <taxon>Papilionoideae</taxon>
        <taxon>50 kb inversion clade</taxon>
        <taxon>NPAAA clade</taxon>
        <taxon>indigoferoid/millettioid clade</taxon>
        <taxon>Phaseoleae</taxon>
        <taxon>Mucuna</taxon>
    </lineage>
</organism>
<sequence>MSIPDQNRRRETPILIPDPILHLFGLEQIIRLPKTIHRTRFLVIEPDPRLPFPTPMQQTNRTRMQRATNPVNVIPSEPVLVPPMINGLNIPREDKQKRRQRTQLVNPLLSLQFHPVLDPLPIVPLPPPHQIHHHHPRVEITRLSGREHTVVPELVREVFSEVRVAILGRADHARVREWHAPELAYVVDDDDVGVKVYHAVDAGVQHVAEVVARGFSRACRIEEEMREDGSHESGQYPGACRVELRRHEVEEDVFRTGRVAEDGVHGGDGPSEVAGVEGHGDVNQRWVARREERVARGGNGAPRSVSVLRRLRVVEERVVCGGRKRADSEAERREEAAQNEGRNHRA</sequence>
<dbReference type="AlphaFoldDB" id="A0A371GK11"/>
<feature type="non-terminal residue" evidence="2">
    <location>
        <position position="1"/>
    </location>
</feature>
<reference evidence="2" key="1">
    <citation type="submission" date="2018-05" db="EMBL/GenBank/DDBJ databases">
        <title>Draft genome of Mucuna pruriens seed.</title>
        <authorList>
            <person name="Nnadi N.E."/>
            <person name="Vos R."/>
            <person name="Hasami M.H."/>
            <person name="Devisetty U.K."/>
            <person name="Aguiy J.C."/>
        </authorList>
    </citation>
    <scope>NUCLEOTIDE SEQUENCE [LARGE SCALE GENOMIC DNA]</scope>
    <source>
        <strain evidence="2">JCA_2017</strain>
    </source>
</reference>
<accession>A0A371GK11</accession>
<gene>
    <name evidence="2" type="ORF">CR513_27443</name>
</gene>
<dbReference type="Proteomes" id="UP000257109">
    <property type="component" value="Unassembled WGS sequence"/>
</dbReference>
<dbReference type="OrthoDB" id="1747734at2759"/>
<keyword evidence="3" id="KW-1185">Reference proteome</keyword>
<name>A0A371GK11_MUCPR</name>
<feature type="region of interest" description="Disordered" evidence="1">
    <location>
        <begin position="321"/>
        <end position="346"/>
    </location>
</feature>
<proteinExistence type="predicted"/>
<evidence type="ECO:0000313" key="2">
    <source>
        <dbReference type="EMBL" id="RDX90673.1"/>
    </source>
</evidence>